<dbReference type="STRING" id="1392250.A0A2I2GAU6"/>
<sequence>HGGTFYAIVDMGQTDLTLDPDEGQRIVEYGERIKRAVQATVHPVHPEKFGLHGVTNLIFTVPLTEGVNGTTAQNAVVVSPGRLDRSPCGTGACARMAQLHARNQLAVGEPFLHTSIIGTGYVGSITGTTRVGEYEAVRPRVKGSAWITGFQQVVVDPTDPFPEGFRVGDSWHVSKVPGPAGSRIDVKL</sequence>
<dbReference type="EMBL" id="MSFO01000003">
    <property type="protein sequence ID" value="PLB50002.1"/>
    <property type="molecule type" value="Genomic_DNA"/>
</dbReference>
<evidence type="ECO:0000313" key="3">
    <source>
        <dbReference type="Proteomes" id="UP000234275"/>
    </source>
</evidence>
<comment type="similarity">
    <text evidence="1">Belongs to the proline racemase family.</text>
</comment>
<dbReference type="GO" id="GO:0047580">
    <property type="term" value="F:4-hydroxyproline epimerase activity"/>
    <property type="evidence" value="ECO:0007669"/>
    <property type="project" value="TreeGrafter"/>
</dbReference>
<accession>A0A2I2GAU6</accession>
<feature type="non-terminal residue" evidence="2">
    <location>
        <position position="1"/>
    </location>
</feature>
<proteinExistence type="inferred from homology"/>
<keyword evidence="3" id="KW-1185">Reference proteome</keyword>
<dbReference type="RefSeq" id="XP_024705304.1">
    <property type="nucleotide sequence ID" value="XM_024844080.1"/>
</dbReference>
<evidence type="ECO:0000256" key="1">
    <source>
        <dbReference type="ARBA" id="ARBA00007529"/>
    </source>
</evidence>
<dbReference type="OrthoDB" id="6409228at2759"/>
<dbReference type="PANTHER" id="PTHR33442">
    <property type="entry name" value="TRANS-3-HYDROXY-L-PROLINE DEHYDRATASE"/>
    <property type="match status" value="1"/>
</dbReference>
<gene>
    <name evidence="2" type="ORF">P170DRAFT_355209</name>
</gene>
<reference evidence="2 3" key="1">
    <citation type="submission" date="2016-12" db="EMBL/GenBank/DDBJ databases">
        <title>The genomes of Aspergillus section Nigri reveals drivers in fungal speciation.</title>
        <authorList>
            <consortium name="DOE Joint Genome Institute"/>
            <person name="Vesth T.C."/>
            <person name="Nybo J."/>
            <person name="Theobald S."/>
            <person name="Brandl J."/>
            <person name="Frisvad J.C."/>
            <person name="Nielsen K.F."/>
            <person name="Lyhne E.K."/>
            <person name="Kogle M.E."/>
            <person name="Kuo A."/>
            <person name="Riley R."/>
            <person name="Clum A."/>
            <person name="Nolan M."/>
            <person name="Lipzen A."/>
            <person name="Salamov A."/>
            <person name="Henrissat B."/>
            <person name="Wiebenga A."/>
            <person name="De Vries R.P."/>
            <person name="Grigoriev I.V."/>
            <person name="Mortensen U.H."/>
            <person name="Andersen M.R."/>
            <person name="Baker S.E."/>
        </authorList>
    </citation>
    <scope>NUCLEOTIDE SEQUENCE [LARGE SCALE GENOMIC DNA]</scope>
    <source>
        <strain evidence="2 3">IBT 23096</strain>
    </source>
</reference>
<dbReference type="InterPro" id="IPR008794">
    <property type="entry name" value="Pro_racemase_fam"/>
</dbReference>
<comment type="caution">
    <text evidence="2">The sequence shown here is derived from an EMBL/GenBank/DDBJ whole genome shotgun (WGS) entry which is preliminary data.</text>
</comment>
<organism evidence="2 3">
    <name type="scientific">Aspergillus steynii IBT 23096</name>
    <dbReference type="NCBI Taxonomy" id="1392250"/>
    <lineage>
        <taxon>Eukaryota</taxon>
        <taxon>Fungi</taxon>
        <taxon>Dikarya</taxon>
        <taxon>Ascomycota</taxon>
        <taxon>Pezizomycotina</taxon>
        <taxon>Eurotiomycetes</taxon>
        <taxon>Eurotiomycetidae</taxon>
        <taxon>Eurotiales</taxon>
        <taxon>Aspergillaceae</taxon>
        <taxon>Aspergillus</taxon>
        <taxon>Aspergillus subgen. Circumdati</taxon>
    </lineage>
</organism>
<dbReference type="GeneID" id="36551780"/>
<evidence type="ECO:0000313" key="2">
    <source>
        <dbReference type="EMBL" id="PLB50002.1"/>
    </source>
</evidence>
<dbReference type="VEuPathDB" id="FungiDB:P170DRAFT_355209"/>
<dbReference type="Gene3D" id="3.10.310.10">
    <property type="entry name" value="Diaminopimelate Epimerase, Chain A, domain 1"/>
    <property type="match status" value="1"/>
</dbReference>
<name>A0A2I2GAU6_9EURO</name>
<dbReference type="SUPFAM" id="SSF54506">
    <property type="entry name" value="Diaminopimelate epimerase-like"/>
    <property type="match status" value="1"/>
</dbReference>
<dbReference type="Proteomes" id="UP000234275">
    <property type="component" value="Unassembled WGS sequence"/>
</dbReference>
<dbReference type="AlphaFoldDB" id="A0A2I2GAU6"/>
<dbReference type="Pfam" id="PF05544">
    <property type="entry name" value="Pro_racemase"/>
    <property type="match status" value="1"/>
</dbReference>
<dbReference type="PANTHER" id="PTHR33442:SF5">
    <property type="entry name" value="BIFUNCTIONAL TRANS-3-HYDROXY-L-PROLINE DEHYDRATASE_2-EPIMERASE"/>
    <property type="match status" value="1"/>
</dbReference>
<protein>
    <submittedName>
        <fullName evidence="2">Proline racemase</fullName>
    </submittedName>
</protein>